<evidence type="ECO:0000256" key="12">
    <source>
        <dbReference type="ARBA" id="ARBA00023295"/>
    </source>
</evidence>
<dbReference type="OMA" id="IMAAWYF"/>
<keyword evidence="18" id="KW-1185">Reference proteome</keyword>
<evidence type="ECO:0000313" key="17">
    <source>
        <dbReference type="EMBL" id="EON62150.1"/>
    </source>
</evidence>
<dbReference type="HOGENOM" id="CLU_004542_2_1_1"/>
<dbReference type="eggNOG" id="ENOG502SMNU">
    <property type="taxonomic scope" value="Eukaryota"/>
</dbReference>
<dbReference type="Gene3D" id="2.60.40.10">
    <property type="entry name" value="Immunoglobulins"/>
    <property type="match status" value="1"/>
</dbReference>
<keyword evidence="9" id="KW-0136">Cellulose degradation</keyword>
<feature type="chain" id="PRO_5004460883" description="beta-glucosidase" evidence="15">
    <location>
        <begin position="22"/>
        <end position="783"/>
    </location>
</feature>
<evidence type="ECO:0000256" key="3">
    <source>
        <dbReference type="ARBA" id="ARBA00004987"/>
    </source>
</evidence>
<feature type="signal peptide" evidence="15">
    <location>
        <begin position="1"/>
        <end position="21"/>
    </location>
</feature>
<dbReference type="SUPFAM" id="SSF52279">
    <property type="entry name" value="Beta-D-glucan exohydrolase, C-terminal domain"/>
    <property type="match status" value="1"/>
</dbReference>
<protein>
    <recommendedName>
        <fullName evidence="5 14">beta-glucosidase</fullName>
        <ecNumber evidence="5 14">3.2.1.21</ecNumber>
    </recommendedName>
</protein>
<evidence type="ECO:0000256" key="8">
    <source>
        <dbReference type="ARBA" id="ARBA00022801"/>
    </source>
</evidence>
<evidence type="ECO:0000256" key="11">
    <source>
        <dbReference type="ARBA" id="ARBA00023277"/>
    </source>
</evidence>
<dbReference type="SUPFAM" id="SSF51445">
    <property type="entry name" value="(Trans)glycosidases"/>
    <property type="match status" value="1"/>
</dbReference>
<dbReference type="InterPro" id="IPR050288">
    <property type="entry name" value="Cellulose_deg_GH3"/>
</dbReference>
<dbReference type="Pfam" id="PF14310">
    <property type="entry name" value="Fn3-like"/>
    <property type="match status" value="1"/>
</dbReference>
<feature type="domain" description="Fibronectin type III-like" evidence="16">
    <location>
        <begin position="703"/>
        <end position="772"/>
    </location>
</feature>
<dbReference type="UniPathway" id="UPA00696"/>
<dbReference type="EMBL" id="JH767558">
    <property type="protein sequence ID" value="EON62150.1"/>
    <property type="molecule type" value="Genomic_DNA"/>
</dbReference>
<proteinExistence type="inferred from homology"/>
<evidence type="ECO:0000313" key="18">
    <source>
        <dbReference type="Proteomes" id="UP000016924"/>
    </source>
</evidence>
<keyword evidence="12 14" id="KW-0326">Glycosidase</keyword>
<keyword evidence="7 15" id="KW-0732">Signal</keyword>
<keyword evidence="13 14" id="KW-0624">Polysaccharide degradation</keyword>
<dbReference type="SMART" id="SM01217">
    <property type="entry name" value="Fn3_like"/>
    <property type="match status" value="1"/>
</dbReference>
<dbReference type="InterPro" id="IPR002772">
    <property type="entry name" value="Glyco_hydro_3_C"/>
</dbReference>
<comment type="pathway">
    <text evidence="3 14">Glycan metabolism; cellulose degradation.</text>
</comment>
<evidence type="ECO:0000256" key="7">
    <source>
        <dbReference type="ARBA" id="ARBA00022729"/>
    </source>
</evidence>
<dbReference type="InterPro" id="IPR017853">
    <property type="entry name" value="GH"/>
</dbReference>
<dbReference type="InterPro" id="IPR001764">
    <property type="entry name" value="Glyco_hydro_3_N"/>
</dbReference>
<evidence type="ECO:0000256" key="10">
    <source>
        <dbReference type="ARBA" id="ARBA00023180"/>
    </source>
</evidence>
<dbReference type="InterPro" id="IPR036881">
    <property type="entry name" value="Glyco_hydro_3_C_sf"/>
</dbReference>
<organism evidence="17 18">
    <name type="scientific">Coniosporium apollinis (strain CBS 100218)</name>
    <name type="common">Rock-inhabiting black yeast</name>
    <dbReference type="NCBI Taxonomy" id="1168221"/>
    <lineage>
        <taxon>Eukaryota</taxon>
        <taxon>Fungi</taxon>
        <taxon>Dikarya</taxon>
        <taxon>Ascomycota</taxon>
        <taxon>Pezizomycotina</taxon>
        <taxon>Dothideomycetes</taxon>
        <taxon>Dothideomycetes incertae sedis</taxon>
        <taxon>Coniosporium</taxon>
    </lineage>
</organism>
<dbReference type="AlphaFoldDB" id="R7YJT5"/>
<dbReference type="PANTHER" id="PTHR42715">
    <property type="entry name" value="BETA-GLUCOSIDASE"/>
    <property type="match status" value="1"/>
</dbReference>
<dbReference type="FunFam" id="2.60.40.10:FF:000757">
    <property type="entry name" value="Beta-glucosidase G"/>
    <property type="match status" value="1"/>
</dbReference>
<dbReference type="Proteomes" id="UP000016924">
    <property type="component" value="Unassembled WGS sequence"/>
</dbReference>
<reference evidence="18" key="1">
    <citation type="submission" date="2012-06" db="EMBL/GenBank/DDBJ databases">
        <title>The genome sequence of Coniosporium apollinis CBS 100218.</title>
        <authorList>
            <consortium name="The Broad Institute Genome Sequencing Platform"/>
            <person name="Cuomo C."/>
            <person name="Gorbushina A."/>
            <person name="Noack S."/>
            <person name="Walker B."/>
            <person name="Young S.K."/>
            <person name="Zeng Q."/>
            <person name="Gargeya S."/>
            <person name="Fitzgerald M."/>
            <person name="Haas B."/>
            <person name="Abouelleil A."/>
            <person name="Alvarado L."/>
            <person name="Arachchi H.M."/>
            <person name="Berlin A.M."/>
            <person name="Chapman S.B."/>
            <person name="Goldberg J."/>
            <person name="Griggs A."/>
            <person name="Gujja S."/>
            <person name="Hansen M."/>
            <person name="Howarth C."/>
            <person name="Imamovic A."/>
            <person name="Larimer J."/>
            <person name="McCowan C."/>
            <person name="Montmayeur A."/>
            <person name="Murphy C."/>
            <person name="Neiman D."/>
            <person name="Pearson M."/>
            <person name="Priest M."/>
            <person name="Roberts A."/>
            <person name="Saif S."/>
            <person name="Shea T."/>
            <person name="Sisk P."/>
            <person name="Sykes S."/>
            <person name="Wortman J."/>
            <person name="Nusbaum C."/>
            <person name="Birren B."/>
        </authorList>
    </citation>
    <scope>NUCLEOTIDE SEQUENCE [LARGE SCALE GENOMIC DNA]</scope>
    <source>
        <strain evidence="18">CBS 100218</strain>
    </source>
</reference>
<dbReference type="Gene3D" id="3.20.20.300">
    <property type="entry name" value="Glycoside hydrolase, family 3, N-terminal domain"/>
    <property type="match status" value="1"/>
</dbReference>
<dbReference type="GO" id="GO:0008422">
    <property type="term" value="F:beta-glucosidase activity"/>
    <property type="evidence" value="ECO:0007669"/>
    <property type="project" value="UniProtKB-EC"/>
</dbReference>
<dbReference type="Pfam" id="PF01915">
    <property type="entry name" value="Glyco_hydro_3_C"/>
    <property type="match status" value="1"/>
</dbReference>
<keyword evidence="10" id="KW-0325">Glycoprotein</keyword>
<dbReference type="OrthoDB" id="416222at2759"/>
<dbReference type="GeneID" id="19898680"/>
<evidence type="ECO:0000256" key="14">
    <source>
        <dbReference type="RuleBase" id="RU361161"/>
    </source>
</evidence>
<evidence type="ECO:0000256" key="1">
    <source>
        <dbReference type="ARBA" id="ARBA00000448"/>
    </source>
</evidence>
<dbReference type="PROSITE" id="PS00775">
    <property type="entry name" value="GLYCOSYL_HYDROL_F3"/>
    <property type="match status" value="1"/>
</dbReference>
<evidence type="ECO:0000259" key="16">
    <source>
        <dbReference type="SMART" id="SM01217"/>
    </source>
</evidence>
<dbReference type="GO" id="GO:0005576">
    <property type="term" value="C:extracellular region"/>
    <property type="evidence" value="ECO:0007669"/>
    <property type="project" value="UniProtKB-SubCell"/>
</dbReference>
<dbReference type="Gene3D" id="3.40.50.1700">
    <property type="entry name" value="Glycoside hydrolase family 3 C-terminal domain"/>
    <property type="match status" value="1"/>
</dbReference>
<evidence type="ECO:0000256" key="15">
    <source>
        <dbReference type="SAM" id="SignalP"/>
    </source>
</evidence>
<dbReference type="Pfam" id="PF00933">
    <property type="entry name" value="Glyco_hydro_3"/>
    <property type="match status" value="1"/>
</dbReference>
<evidence type="ECO:0000256" key="2">
    <source>
        <dbReference type="ARBA" id="ARBA00004613"/>
    </source>
</evidence>
<dbReference type="STRING" id="1168221.R7YJT5"/>
<evidence type="ECO:0000256" key="4">
    <source>
        <dbReference type="ARBA" id="ARBA00005336"/>
    </source>
</evidence>
<sequence>MSGIKSAAAVGLTLLANLVLAQEVIINGVVQQDVFFYGQSPPVYPSPDAEGDGRWGDALSSARAIVAQMTLEEKVNITGGFSNTTNGCGGNIPAIERLNFPGMCLQDGPNGVRETDFVNGYAVGIHVGASWNRNLTYARGSAIGGEFRRKGATIALGPMVGPLGRIALGGRNWEGFSNDPYISGILAAETVRGIQDRGVIASTKHFVGNEQELLRNPRPDLSNRNKTIETSSSNMDDATMHELYMWPFADAVHAGTGSIMCAYQRLNNSYSCHNSKALNGLLKTELGFPGFVLSDWGAQHTGIASALGGLDMVMPFGFRFWGPNLTEAVRNGSVPESQINNMATRIMAAWYFVGQDSPDTPPLAVGMARSHLRPHTVVDARDPADDAVNLQGAIEGHVLVKNIDNALPLRNLSMMSIFGYDAKNPNYNSPAEGFSAWSLGLQSQNYRSITGGGSGAITPWYIDAPFEALSRRTRADRTALFWDFDTNGANSTIDTNSEACLVFINSAASEGVDRPSLRDDFSDALVENIASSCNNTIVVIHNAGVRLVDRWIDHPNVTALIFAQLPGQNSGEAITQILYGDVSPSGKLTYSIPRNESDYGSLLAPVNYTGWDRYFPQDNFTEGVYIDYRAFDAAGIEPRYEFGFGLTYTTFEYSDLNIQVTSDGNLSEYPVGPVIPGGEADLWDNLATVTAEVTNTGDVEAAEVAQLYLGIPVAGQPVRQLRGFDKVMIAPGETRHVQFDLRRRDLSVWDTGAQQWRLTLGTEYRVWVGASSRILPLNGTMVL</sequence>
<dbReference type="InterPro" id="IPR036962">
    <property type="entry name" value="Glyco_hydro_3_N_sf"/>
</dbReference>
<dbReference type="InterPro" id="IPR019800">
    <property type="entry name" value="Glyco_hydro_3_AS"/>
</dbReference>
<evidence type="ECO:0000256" key="6">
    <source>
        <dbReference type="ARBA" id="ARBA00022525"/>
    </source>
</evidence>
<comment type="similarity">
    <text evidence="4 14">Belongs to the glycosyl hydrolase 3 family.</text>
</comment>
<comment type="catalytic activity">
    <reaction evidence="1 14">
        <text>Hydrolysis of terminal, non-reducing beta-D-glucosyl residues with release of beta-D-glucose.</text>
        <dbReference type="EC" id="3.2.1.21"/>
    </reaction>
</comment>
<dbReference type="PANTHER" id="PTHR42715:SF5">
    <property type="entry name" value="BETA-GLUCOSIDASE M-RELATED"/>
    <property type="match status" value="1"/>
</dbReference>
<dbReference type="PRINTS" id="PR00133">
    <property type="entry name" value="GLHYDRLASE3"/>
</dbReference>
<dbReference type="RefSeq" id="XP_007777467.1">
    <property type="nucleotide sequence ID" value="XM_007779277.1"/>
</dbReference>
<name>R7YJT5_CONA1</name>
<evidence type="ECO:0000256" key="9">
    <source>
        <dbReference type="ARBA" id="ARBA00023001"/>
    </source>
</evidence>
<evidence type="ECO:0000256" key="5">
    <source>
        <dbReference type="ARBA" id="ARBA00012744"/>
    </source>
</evidence>
<dbReference type="InterPro" id="IPR026891">
    <property type="entry name" value="Fn3-like"/>
</dbReference>
<dbReference type="GO" id="GO:0030245">
    <property type="term" value="P:cellulose catabolic process"/>
    <property type="evidence" value="ECO:0007669"/>
    <property type="project" value="UniProtKB-UniPathway"/>
</dbReference>
<keyword evidence="6" id="KW-0964">Secreted</keyword>
<comment type="subcellular location">
    <subcellularLocation>
        <location evidence="2">Secreted</location>
    </subcellularLocation>
</comment>
<evidence type="ECO:0000256" key="13">
    <source>
        <dbReference type="ARBA" id="ARBA00023326"/>
    </source>
</evidence>
<dbReference type="InterPro" id="IPR013783">
    <property type="entry name" value="Ig-like_fold"/>
</dbReference>
<keyword evidence="11 14" id="KW-0119">Carbohydrate metabolism</keyword>
<dbReference type="EC" id="3.2.1.21" evidence="5 14"/>
<accession>R7YJT5</accession>
<dbReference type="FunFam" id="3.20.20.300:FF:000002">
    <property type="entry name" value="Probable beta-glucosidase"/>
    <property type="match status" value="1"/>
</dbReference>
<gene>
    <name evidence="17" type="ORF">W97_01369</name>
</gene>
<keyword evidence="8 14" id="KW-0378">Hydrolase</keyword>